<accession>A0A5N6NGL8</accession>
<organism evidence="1 2">
    <name type="scientific">Mikania micrantha</name>
    <name type="common">bitter vine</name>
    <dbReference type="NCBI Taxonomy" id="192012"/>
    <lineage>
        <taxon>Eukaryota</taxon>
        <taxon>Viridiplantae</taxon>
        <taxon>Streptophyta</taxon>
        <taxon>Embryophyta</taxon>
        <taxon>Tracheophyta</taxon>
        <taxon>Spermatophyta</taxon>
        <taxon>Magnoliopsida</taxon>
        <taxon>eudicotyledons</taxon>
        <taxon>Gunneridae</taxon>
        <taxon>Pentapetalae</taxon>
        <taxon>asterids</taxon>
        <taxon>campanulids</taxon>
        <taxon>Asterales</taxon>
        <taxon>Asteraceae</taxon>
        <taxon>Asteroideae</taxon>
        <taxon>Heliantheae alliance</taxon>
        <taxon>Eupatorieae</taxon>
        <taxon>Mikania</taxon>
    </lineage>
</organism>
<protein>
    <submittedName>
        <fullName evidence="1">Uncharacterized protein</fullName>
    </submittedName>
</protein>
<reference evidence="1 2" key="1">
    <citation type="submission" date="2019-05" db="EMBL/GenBank/DDBJ databases">
        <title>Mikania micrantha, genome provides insights into the molecular mechanism of rapid growth.</title>
        <authorList>
            <person name="Liu B."/>
        </authorList>
    </citation>
    <scope>NUCLEOTIDE SEQUENCE [LARGE SCALE GENOMIC DNA]</scope>
    <source>
        <strain evidence="1">NLD-2019</strain>
        <tissue evidence="1">Leaf</tissue>
    </source>
</reference>
<dbReference type="AlphaFoldDB" id="A0A5N6NGL8"/>
<gene>
    <name evidence="1" type="ORF">E3N88_20137</name>
</gene>
<dbReference type="EMBL" id="SZYD01000011">
    <property type="protein sequence ID" value="KAD4888064.1"/>
    <property type="molecule type" value="Genomic_DNA"/>
</dbReference>
<proteinExistence type="predicted"/>
<evidence type="ECO:0000313" key="1">
    <source>
        <dbReference type="EMBL" id="KAD4888064.1"/>
    </source>
</evidence>
<sequence>MIKSGVNRHGGLDFIKICRLAPVAYRGGELKESSRTAKDFGSQTPAIPVAYRYNSSRWAIAYGILEKKFLLKDGWSISVISKRACLGDETYPETTADK</sequence>
<evidence type="ECO:0000313" key="2">
    <source>
        <dbReference type="Proteomes" id="UP000326396"/>
    </source>
</evidence>
<keyword evidence="2" id="KW-1185">Reference proteome</keyword>
<name>A0A5N6NGL8_9ASTR</name>
<dbReference type="Proteomes" id="UP000326396">
    <property type="component" value="Linkage Group LG19"/>
</dbReference>
<comment type="caution">
    <text evidence="1">The sequence shown here is derived from an EMBL/GenBank/DDBJ whole genome shotgun (WGS) entry which is preliminary data.</text>
</comment>